<organism evidence="1 2">
    <name type="scientific">Blautia wexlerae</name>
    <dbReference type="NCBI Taxonomy" id="418240"/>
    <lineage>
        <taxon>Bacteria</taxon>
        <taxon>Bacillati</taxon>
        <taxon>Bacillota</taxon>
        <taxon>Clostridia</taxon>
        <taxon>Lachnospirales</taxon>
        <taxon>Lachnospiraceae</taxon>
        <taxon>Blautia</taxon>
    </lineage>
</organism>
<dbReference type="AlphaFoldDB" id="A0A174RXA4"/>
<reference evidence="1 2" key="1">
    <citation type="submission" date="2015-09" db="EMBL/GenBank/DDBJ databases">
        <authorList>
            <consortium name="Pathogen Informatics"/>
        </authorList>
    </citation>
    <scope>NUCLEOTIDE SEQUENCE [LARGE SCALE GENOMIC DNA]</scope>
    <source>
        <strain evidence="1 2">2789STDY5834911</strain>
    </source>
</reference>
<evidence type="ECO:0000313" key="2">
    <source>
        <dbReference type="Proteomes" id="UP000095712"/>
    </source>
</evidence>
<sequence length="212" mass="24889">MRIGYLDDEYDILKSAIRSLKKYDIEIVALKNIDDVTNITMLTDAIISDSLECLLVDYDLMKLESKVYGTQIIKDINEILPDFTCFLLTNFTEQGINEKIVQKVFVQDKAIFAEEDDSQEFCNFVNKIKNSVECFRKRLEVTKLEYEKLVEKKKERQISASEEDKFIYLYKVLSSYDYVDKMPDILVKNSTQDTLEDMLATLKEFKQCLRKE</sequence>
<gene>
    <name evidence="1" type="ORF">ERS852523_03150</name>
</gene>
<dbReference type="OrthoDB" id="2062467at2"/>
<proteinExistence type="predicted"/>
<dbReference type="EMBL" id="CZAW01000041">
    <property type="protein sequence ID" value="CUP88856.1"/>
    <property type="molecule type" value="Genomic_DNA"/>
</dbReference>
<accession>A0A174RXA4</accession>
<evidence type="ECO:0000313" key="1">
    <source>
        <dbReference type="EMBL" id="CUP88856.1"/>
    </source>
</evidence>
<dbReference type="Proteomes" id="UP000095712">
    <property type="component" value="Unassembled WGS sequence"/>
</dbReference>
<evidence type="ECO:0008006" key="3">
    <source>
        <dbReference type="Google" id="ProtNLM"/>
    </source>
</evidence>
<protein>
    <recommendedName>
        <fullName evidence="3">Response regulator</fullName>
    </recommendedName>
</protein>
<dbReference type="RefSeq" id="WP_055152793.1">
    <property type="nucleotide sequence ID" value="NZ_CZAW01000041.1"/>
</dbReference>
<name>A0A174RXA4_9FIRM</name>